<protein>
    <submittedName>
        <fullName evidence="1">Uncharacterized protein</fullName>
    </submittedName>
</protein>
<proteinExistence type="predicted"/>
<organism evidence="1">
    <name type="scientific">Arundo donax</name>
    <name type="common">Giant reed</name>
    <name type="synonym">Donax arundinaceus</name>
    <dbReference type="NCBI Taxonomy" id="35708"/>
    <lineage>
        <taxon>Eukaryota</taxon>
        <taxon>Viridiplantae</taxon>
        <taxon>Streptophyta</taxon>
        <taxon>Embryophyta</taxon>
        <taxon>Tracheophyta</taxon>
        <taxon>Spermatophyta</taxon>
        <taxon>Magnoliopsida</taxon>
        <taxon>Liliopsida</taxon>
        <taxon>Poales</taxon>
        <taxon>Poaceae</taxon>
        <taxon>PACMAD clade</taxon>
        <taxon>Arundinoideae</taxon>
        <taxon>Arundineae</taxon>
        <taxon>Arundo</taxon>
    </lineage>
</organism>
<name>A0A0A9AJQ2_ARUDO</name>
<reference evidence="1" key="1">
    <citation type="submission" date="2014-09" db="EMBL/GenBank/DDBJ databases">
        <authorList>
            <person name="Magalhaes I.L.F."/>
            <person name="Oliveira U."/>
            <person name="Santos F.R."/>
            <person name="Vidigal T.H.D.A."/>
            <person name="Brescovit A.D."/>
            <person name="Santos A.J."/>
        </authorList>
    </citation>
    <scope>NUCLEOTIDE SEQUENCE</scope>
    <source>
        <tissue evidence="1">Shoot tissue taken approximately 20 cm above the soil surface</tissue>
    </source>
</reference>
<evidence type="ECO:0000313" key="1">
    <source>
        <dbReference type="EMBL" id="JAD49135.1"/>
    </source>
</evidence>
<reference evidence="1" key="2">
    <citation type="journal article" date="2015" name="Data Brief">
        <title>Shoot transcriptome of the giant reed, Arundo donax.</title>
        <authorList>
            <person name="Barrero R.A."/>
            <person name="Guerrero F.D."/>
            <person name="Moolhuijzen P."/>
            <person name="Goolsby J.A."/>
            <person name="Tidwell J."/>
            <person name="Bellgard S.E."/>
            <person name="Bellgard M.I."/>
        </authorList>
    </citation>
    <scope>NUCLEOTIDE SEQUENCE</scope>
    <source>
        <tissue evidence="1">Shoot tissue taken approximately 20 cm above the soil surface</tissue>
    </source>
</reference>
<dbReference type="EMBL" id="GBRH01248760">
    <property type="protein sequence ID" value="JAD49135.1"/>
    <property type="molecule type" value="Transcribed_RNA"/>
</dbReference>
<sequence length="18" mass="2214">MLHLICSCFRYNMHVFKA</sequence>
<accession>A0A0A9AJQ2</accession>
<dbReference type="AlphaFoldDB" id="A0A0A9AJQ2"/>